<dbReference type="EMBL" id="JAGETZ010000003">
    <property type="protein sequence ID" value="MBO2009117.1"/>
    <property type="molecule type" value="Genomic_DNA"/>
</dbReference>
<evidence type="ECO:0000259" key="3">
    <source>
        <dbReference type="Pfam" id="PF13205"/>
    </source>
</evidence>
<evidence type="ECO:0000313" key="5">
    <source>
        <dbReference type="Proteomes" id="UP000664369"/>
    </source>
</evidence>
<feature type="signal peptide" evidence="2">
    <location>
        <begin position="1"/>
        <end position="26"/>
    </location>
</feature>
<organism evidence="4 5">
    <name type="scientific">Hymenobacter negativus</name>
    <dbReference type="NCBI Taxonomy" id="2795026"/>
    <lineage>
        <taxon>Bacteria</taxon>
        <taxon>Pseudomonadati</taxon>
        <taxon>Bacteroidota</taxon>
        <taxon>Cytophagia</taxon>
        <taxon>Cytophagales</taxon>
        <taxon>Hymenobacteraceae</taxon>
        <taxon>Hymenobacter</taxon>
    </lineage>
</organism>
<dbReference type="Proteomes" id="UP000664369">
    <property type="component" value="Unassembled WGS sequence"/>
</dbReference>
<reference evidence="4 5" key="1">
    <citation type="submission" date="2021-03" db="EMBL/GenBank/DDBJ databases">
        <authorList>
            <person name="Kim M.K."/>
        </authorList>
    </citation>
    <scope>NUCLEOTIDE SEQUENCE [LARGE SCALE GENOMIC DNA]</scope>
    <source>
        <strain evidence="4 5">BT442</strain>
    </source>
</reference>
<evidence type="ECO:0000256" key="1">
    <source>
        <dbReference type="ARBA" id="ARBA00022729"/>
    </source>
</evidence>
<evidence type="ECO:0000256" key="2">
    <source>
        <dbReference type="SAM" id="SignalP"/>
    </source>
</evidence>
<dbReference type="Pfam" id="PF13205">
    <property type="entry name" value="Big_5"/>
    <property type="match status" value="1"/>
</dbReference>
<dbReference type="Gene3D" id="2.60.40.3710">
    <property type="match status" value="1"/>
</dbReference>
<accession>A0ABS3QCZ8</accession>
<comment type="caution">
    <text evidence="4">The sequence shown here is derived from an EMBL/GenBank/DDBJ whole genome shotgun (WGS) entry which is preliminary data.</text>
</comment>
<keyword evidence="5" id="KW-1185">Reference proteome</keyword>
<dbReference type="RefSeq" id="WP_208174739.1">
    <property type="nucleotide sequence ID" value="NZ_JAGETZ010000003.1"/>
</dbReference>
<feature type="domain" description="SbsA Ig-like" evidence="3">
    <location>
        <begin position="26"/>
        <end position="114"/>
    </location>
</feature>
<dbReference type="InterPro" id="IPR032812">
    <property type="entry name" value="SbsA_Ig"/>
</dbReference>
<feature type="chain" id="PRO_5047329614" evidence="2">
    <location>
        <begin position="27"/>
        <end position="115"/>
    </location>
</feature>
<name>A0ABS3QCZ8_9BACT</name>
<protein>
    <submittedName>
        <fullName evidence="4">Ig-like domain-containing protein</fullName>
    </submittedName>
</protein>
<gene>
    <name evidence="4" type="ORF">J4E00_08635</name>
</gene>
<sequence>MRINLYPIGFGLAAALISLLATSAQAQPIISAITPAANRSSVVRTSPVTVQFSQSLTAGSTAALKVFSSQRGGLRSGNSGTVTLNNDALTFSPSLDFRPGETVRVSVTTAAQSTN</sequence>
<proteinExistence type="predicted"/>
<evidence type="ECO:0000313" key="4">
    <source>
        <dbReference type="EMBL" id="MBO2009117.1"/>
    </source>
</evidence>
<keyword evidence="1 2" id="KW-0732">Signal</keyword>